<evidence type="ECO:0000313" key="4">
    <source>
        <dbReference type="Proteomes" id="UP001499843"/>
    </source>
</evidence>
<dbReference type="PROSITE" id="PS51257">
    <property type="entry name" value="PROKAR_LIPOPROTEIN"/>
    <property type="match status" value="1"/>
</dbReference>
<dbReference type="InterPro" id="IPR005543">
    <property type="entry name" value="PASTA_dom"/>
</dbReference>
<protein>
    <submittedName>
        <fullName evidence="3">PASTA domain-containing protein</fullName>
    </submittedName>
</protein>
<feature type="domain" description="PASTA" evidence="2">
    <location>
        <begin position="50"/>
        <end position="122"/>
    </location>
</feature>
<evidence type="ECO:0000259" key="2">
    <source>
        <dbReference type="PROSITE" id="PS51178"/>
    </source>
</evidence>
<feature type="region of interest" description="Disordered" evidence="1">
    <location>
        <begin position="33"/>
        <end position="52"/>
    </location>
</feature>
<dbReference type="SMART" id="SM00740">
    <property type="entry name" value="PASTA"/>
    <property type="match status" value="1"/>
</dbReference>
<gene>
    <name evidence="3" type="ORF">GCM10009850_116180</name>
</gene>
<dbReference type="Proteomes" id="UP001499843">
    <property type="component" value="Unassembled WGS sequence"/>
</dbReference>
<dbReference type="RefSeq" id="WP_344495486.1">
    <property type="nucleotide sequence ID" value="NZ_BAAAQX010000062.1"/>
</dbReference>
<sequence length="125" mass="12988">MPKRFALAVLTTAAITACGTGTPPAAPVETVTVQATSTASSGPPKPSETAAEQKTLPDVVGMNLQEGQDTLQAAGFHALNDKDATGQNRLQVLDRNWVVTRQSPPAGSKVSTDTLITLYAKKIGE</sequence>
<proteinExistence type="predicted"/>
<accession>A0ABN3D2T9</accession>
<organism evidence="3 4">
    <name type="scientific">Nonomuraea monospora</name>
    <dbReference type="NCBI Taxonomy" id="568818"/>
    <lineage>
        <taxon>Bacteria</taxon>
        <taxon>Bacillati</taxon>
        <taxon>Actinomycetota</taxon>
        <taxon>Actinomycetes</taxon>
        <taxon>Streptosporangiales</taxon>
        <taxon>Streptosporangiaceae</taxon>
        <taxon>Nonomuraea</taxon>
    </lineage>
</organism>
<dbReference type="CDD" id="cd06577">
    <property type="entry name" value="PASTA_pknB"/>
    <property type="match status" value="1"/>
</dbReference>
<keyword evidence="4" id="KW-1185">Reference proteome</keyword>
<dbReference type="Pfam" id="PF03793">
    <property type="entry name" value="PASTA"/>
    <property type="match status" value="1"/>
</dbReference>
<dbReference type="EMBL" id="BAAAQX010000062">
    <property type="protein sequence ID" value="GAA2216149.1"/>
    <property type="molecule type" value="Genomic_DNA"/>
</dbReference>
<evidence type="ECO:0000256" key="1">
    <source>
        <dbReference type="SAM" id="MobiDB-lite"/>
    </source>
</evidence>
<reference evidence="3 4" key="1">
    <citation type="journal article" date="2019" name="Int. J. Syst. Evol. Microbiol.">
        <title>The Global Catalogue of Microorganisms (GCM) 10K type strain sequencing project: providing services to taxonomists for standard genome sequencing and annotation.</title>
        <authorList>
            <consortium name="The Broad Institute Genomics Platform"/>
            <consortium name="The Broad Institute Genome Sequencing Center for Infectious Disease"/>
            <person name="Wu L."/>
            <person name="Ma J."/>
        </authorList>
    </citation>
    <scope>NUCLEOTIDE SEQUENCE [LARGE SCALE GENOMIC DNA]</scope>
    <source>
        <strain evidence="3 4">JCM 16114</strain>
    </source>
</reference>
<dbReference type="Gene3D" id="3.30.10.20">
    <property type="match status" value="1"/>
</dbReference>
<comment type="caution">
    <text evidence="3">The sequence shown here is derived from an EMBL/GenBank/DDBJ whole genome shotgun (WGS) entry which is preliminary data.</text>
</comment>
<name>A0ABN3D2T9_9ACTN</name>
<evidence type="ECO:0000313" key="3">
    <source>
        <dbReference type="EMBL" id="GAA2216149.1"/>
    </source>
</evidence>
<dbReference type="PROSITE" id="PS51178">
    <property type="entry name" value="PASTA"/>
    <property type="match status" value="1"/>
</dbReference>